<dbReference type="EMBL" id="LXQD01000328">
    <property type="protein sequence ID" value="RCJ21965.1"/>
    <property type="molecule type" value="Genomic_DNA"/>
</dbReference>
<accession>A0A367QD39</accession>
<reference evidence="1" key="1">
    <citation type="submission" date="2016-04" db="EMBL/GenBank/DDBJ databases">
        <authorList>
            <person name="Tabuchi Yagui T.R."/>
        </authorList>
    </citation>
    <scope>NUCLEOTIDE SEQUENCE [LARGE SCALE GENOMIC DNA]</scope>
    <source>
        <strain evidence="1">NIES-26</strain>
    </source>
</reference>
<evidence type="ECO:0000313" key="2">
    <source>
        <dbReference type="Proteomes" id="UP000252107"/>
    </source>
</evidence>
<dbReference type="Proteomes" id="UP000252107">
    <property type="component" value="Unassembled WGS sequence"/>
</dbReference>
<keyword evidence="2" id="KW-1185">Reference proteome</keyword>
<dbReference type="AlphaFoldDB" id="A0A367QD39"/>
<evidence type="ECO:0000313" key="1">
    <source>
        <dbReference type="EMBL" id="RCJ21965.1"/>
    </source>
</evidence>
<protein>
    <submittedName>
        <fullName evidence="1">Uncharacterized protein</fullName>
    </submittedName>
</protein>
<comment type="caution">
    <text evidence="1">The sequence shown here is derived from an EMBL/GenBank/DDBJ whole genome shotgun (WGS) entry which is preliminary data.</text>
</comment>
<organism evidence="1 2">
    <name type="scientific">Nostoc minutum NIES-26</name>
    <dbReference type="NCBI Taxonomy" id="1844469"/>
    <lineage>
        <taxon>Bacteria</taxon>
        <taxon>Bacillati</taxon>
        <taxon>Cyanobacteriota</taxon>
        <taxon>Cyanophyceae</taxon>
        <taxon>Nostocales</taxon>
        <taxon>Nostocaceae</taxon>
        <taxon>Nostoc</taxon>
    </lineage>
</organism>
<gene>
    <name evidence="1" type="ORF">A6770_04875</name>
</gene>
<sequence>MQSGDKEDIVNLKNPQLQVFRDLKNGQYTTEVTLTTGTIAPLAFVDISVQVQHLIGLPKIYND</sequence>
<name>A0A367QD39_9NOSO</name>
<proteinExistence type="predicted"/>